<evidence type="ECO:0000256" key="6">
    <source>
        <dbReference type="ARBA" id="ARBA00023015"/>
    </source>
</evidence>
<organism evidence="15 16">
    <name type="scientific">Xiashengella succiniciproducens</name>
    <dbReference type="NCBI Taxonomy" id="2949635"/>
    <lineage>
        <taxon>Bacteria</taxon>
        <taxon>Pseudomonadati</taxon>
        <taxon>Bacteroidota</taxon>
        <taxon>Bacteroidia</taxon>
        <taxon>Marinilabiliales</taxon>
        <taxon>Marinilabiliaceae</taxon>
        <taxon>Xiashengella</taxon>
    </lineage>
</organism>
<keyword evidence="3 9" id="KW-0597">Phosphoprotein</keyword>
<keyword evidence="10" id="KW-1133">Transmembrane helix</keyword>
<keyword evidence="10" id="KW-0812">Transmembrane</keyword>
<proteinExistence type="predicted"/>
<dbReference type="Pfam" id="PF00512">
    <property type="entry name" value="HisKA"/>
    <property type="match status" value="1"/>
</dbReference>
<keyword evidence="4" id="KW-0808">Transferase</keyword>
<dbReference type="PANTHER" id="PTHR43547:SF2">
    <property type="entry name" value="HYBRID SIGNAL TRANSDUCTION HISTIDINE KINASE C"/>
    <property type="match status" value="1"/>
</dbReference>
<dbReference type="InterPro" id="IPR011047">
    <property type="entry name" value="Quinoprotein_ADH-like_sf"/>
</dbReference>
<reference evidence="15" key="2">
    <citation type="submission" date="2022-06" db="EMBL/GenBank/DDBJ databases">
        <title>Xiashengella guii gen. nov. sp. nov., a bacterium isolated form anaerobic digestion tank.</title>
        <authorList>
            <person name="Huang H."/>
        </authorList>
    </citation>
    <scope>NUCLEOTIDE SEQUENCE</scope>
    <source>
        <strain evidence="15">Ai-910</strain>
    </source>
</reference>
<dbReference type="SMART" id="SM00448">
    <property type="entry name" value="REC"/>
    <property type="match status" value="1"/>
</dbReference>
<dbReference type="CDD" id="cd00075">
    <property type="entry name" value="HATPase"/>
    <property type="match status" value="1"/>
</dbReference>
<dbReference type="Gene3D" id="3.40.50.2300">
    <property type="match status" value="1"/>
</dbReference>
<dbReference type="InterPro" id="IPR011006">
    <property type="entry name" value="CheY-like_superfamily"/>
</dbReference>
<dbReference type="InterPro" id="IPR018060">
    <property type="entry name" value="HTH_AraC"/>
</dbReference>
<dbReference type="SUPFAM" id="SSF50998">
    <property type="entry name" value="Quinoprotein alcohol dehydrogenase-like"/>
    <property type="match status" value="1"/>
</dbReference>
<dbReference type="PRINTS" id="PR00344">
    <property type="entry name" value="BCTRLSENSOR"/>
</dbReference>
<dbReference type="Gene3D" id="2.60.40.10">
    <property type="entry name" value="Immunoglobulins"/>
    <property type="match status" value="1"/>
</dbReference>
<keyword evidence="5" id="KW-0418">Kinase</keyword>
<dbReference type="PANTHER" id="PTHR43547">
    <property type="entry name" value="TWO-COMPONENT HISTIDINE KINASE"/>
    <property type="match status" value="1"/>
</dbReference>
<dbReference type="SUPFAM" id="SSF55874">
    <property type="entry name" value="ATPase domain of HSP90 chaperone/DNA topoisomerase II/histidine kinase"/>
    <property type="match status" value="1"/>
</dbReference>
<evidence type="ECO:0000256" key="9">
    <source>
        <dbReference type="PROSITE-ProRule" id="PRU00169"/>
    </source>
</evidence>
<name>A0A9J6ZNE0_9BACT</name>
<dbReference type="Pfam" id="PF12833">
    <property type="entry name" value="HTH_18"/>
    <property type="match status" value="1"/>
</dbReference>
<dbReference type="InterPro" id="IPR018062">
    <property type="entry name" value="HTH_AraC-typ_CS"/>
</dbReference>
<dbReference type="Proteomes" id="UP001056426">
    <property type="component" value="Chromosome"/>
</dbReference>
<dbReference type="KEGG" id="alkq:M9189_09170"/>
<evidence type="ECO:0000256" key="3">
    <source>
        <dbReference type="ARBA" id="ARBA00022553"/>
    </source>
</evidence>
<dbReference type="SMART" id="SM00387">
    <property type="entry name" value="HATPase_c"/>
    <property type="match status" value="1"/>
</dbReference>
<keyword evidence="7" id="KW-0238">DNA-binding</keyword>
<dbReference type="FunFam" id="3.30.565.10:FF:000006">
    <property type="entry name" value="Sensor histidine kinase WalK"/>
    <property type="match status" value="1"/>
</dbReference>
<dbReference type="InterPro" id="IPR005467">
    <property type="entry name" value="His_kinase_dom"/>
</dbReference>
<dbReference type="RefSeq" id="WP_250722581.1">
    <property type="nucleotide sequence ID" value="NZ_CP098400.1"/>
</dbReference>
<dbReference type="InterPro" id="IPR001789">
    <property type="entry name" value="Sig_transdc_resp-reg_receiver"/>
</dbReference>
<dbReference type="InterPro" id="IPR011123">
    <property type="entry name" value="Y_Y_Y"/>
</dbReference>
<dbReference type="InterPro" id="IPR036890">
    <property type="entry name" value="HATPase_C_sf"/>
</dbReference>
<dbReference type="PROSITE" id="PS00041">
    <property type="entry name" value="HTH_ARAC_FAMILY_1"/>
    <property type="match status" value="1"/>
</dbReference>
<evidence type="ECO:0000259" key="13">
    <source>
        <dbReference type="PROSITE" id="PS50109"/>
    </source>
</evidence>
<dbReference type="Pfam" id="PF07495">
    <property type="entry name" value="Y_Y_Y"/>
    <property type="match status" value="1"/>
</dbReference>
<feature type="modified residue" description="4-aspartylphosphate" evidence="9">
    <location>
        <position position="1105"/>
    </location>
</feature>
<dbReference type="SUPFAM" id="SSF63829">
    <property type="entry name" value="Calcium-dependent phosphotriesterase"/>
    <property type="match status" value="2"/>
</dbReference>
<dbReference type="SMART" id="SM00342">
    <property type="entry name" value="HTH_ARAC"/>
    <property type="match status" value="1"/>
</dbReference>
<dbReference type="SUPFAM" id="SSF47384">
    <property type="entry name" value="Homodimeric domain of signal transducing histidine kinase"/>
    <property type="match status" value="1"/>
</dbReference>
<evidence type="ECO:0000256" key="4">
    <source>
        <dbReference type="ARBA" id="ARBA00022679"/>
    </source>
</evidence>
<dbReference type="InterPro" id="IPR003661">
    <property type="entry name" value="HisK_dim/P_dom"/>
</dbReference>
<dbReference type="Pfam" id="PF07494">
    <property type="entry name" value="Reg_prop"/>
    <property type="match status" value="2"/>
</dbReference>
<accession>A0A9J6ZNE0</accession>
<evidence type="ECO:0000256" key="7">
    <source>
        <dbReference type="ARBA" id="ARBA00023125"/>
    </source>
</evidence>
<protein>
    <recommendedName>
        <fullName evidence="2">histidine kinase</fullName>
        <ecNumber evidence="2">2.7.13.3</ecNumber>
    </recommendedName>
</protein>
<dbReference type="PROSITE" id="PS01124">
    <property type="entry name" value="HTH_ARAC_FAMILY_2"/>
    <property type="match status" value="1"/>
</dbReference>
<dbReference type="EMBL" id="CP098400">
    <property type="protein sequence ID" value="URW79023.1"/>
    <property type="molecule type" value="Genomic_DNA"/>
</dbReference>
<dbReference type="InterPro" id="IPR015943">
    <property type="entry name" value="WD40/YVTN_repeat-like_dom_sf"/>
</dbReference>
<evidence type="ECO:0000256" key="8">
    <source>
        <dbReference type="ARBA" id="ARBA00023163"/>
    </source>
</evidence>
<dbReference type="InterPro" id="IPR036097">
    <property type="entry name" value="HisK_dim/P_sf"/>
</dbReference>
<dbReference type="CDD" id="cd17574">
    <property type="entry name" value="REC_OmpR"/>
    <property type="match status" value="1"/>
</dbReference>
<dbReference type="SUPFAM" id="SSF46689">
    <property type="entry name" value="Homeodomain-like"/>
    <property type="match status" value="1"/>
</dbReference>
<dbReference type="SMART" id="SM00388">
    <property type="entry name" value="HisKA"/>
    <property type="match status" value="1"/>
</dbReference>
<evidence type="ECO:0000256" key="11">
    <source>
        <dbReference type="SAM" id="SignalP"/>
    </source>
</evidence>
<evidence type="ECO:0000313" key="15">
    <source>
        <dbReference type="EMBL" id="URW79023.1"/>
    </source>
</evidence>
<dbReference type="EC" id="2.7.13.3" evidence="2"/>
<dbReference type="InterPro" id="IPR009057">
    <property type="entry name" value="Homeodomain-like_sf"/>
</dbReference>
<dbReference type="CDD" id="cd00082">
    <property type="entry name" value="HisKA"/>
    <property type="match status" value="1"/>
</dbReference>
<dbReference type="GO" id="GO:0043565">
    <property type="term" value="F:sequence-specific DNA binding"/>
    <property type="evidence" value="ECO:0007669"/>
    <property type="project" value="InterPro"/>
</dbReference>
<dbReference type="GO" id="GO:0000155">
    <property type="term" value="F:phosphorelay sensor kinase activity"/>
    <property type="evidence" value="ECO:0007669"/>
    <property type="project" value="InterPro"/>
</dbReference>
<dbReference type="PROSITE" id="PS50110">
    <property type="entry name" value="RESPONSE_REGULATORY"/>
    <property type="match status" value="1"/>
</dbReference>
<gene>
    <name evidence="15" type="ORF">M9189_09170</name>
</gene>
<evidence type="ECO:0000256" key="2">
    <source>
        <dbReference type="ARBA" id="ARBA00012438"/>
    </source>
</evidence>
<reference evidence="15" key="1">
    <citation type="submission" date="2022-05" db="EMBL/GenBank/DDBJ databases">
        <authorList>
            <person name="Sun X."/>
        </authorList>
    </citation>
    <scope>NUCLEOTIDE SEQUENCE</scope>
    <source>
        <strain evidence="15">Ai-910</strain>
    </source>
</reference>
<dbReference type="Pfam" id="PF00072">
    <property type="entry name" value="Response_reg"/>
    <property type="match status" value="1"/>
</dbReference>
<dbReference type="InterPro" id="IPR013783">
    <property type="entry name" value="Ig-like_fold"/>
</dbReference>
<dbReference type="Gene3D" id="1.10.287.130">
    <property type="match status" value="1"/>
</dbReference>
<feature type="transmembrane region" description="Helical" evidence="10">
    <location>
        <begin position="763"/>
        <end position="781"/>
    </location>
</feature>
<comment type="catalytic activity">
    <reaction evidence="1">
        <text>ATP + protein L-histidine = ADP + protein N-phospho-L-histidine.</text>
        <dbReference type="EC" id="2.7.13.3"/>
    </reaction>
</comment>
<dbReference type="InterPro" id="IPR004358">
    <property type="entry name" value="Sig_transdc_His_kin-like_C"/>
</dbReference>
<evidence type="ECO:0000256" key="5">
    <source>
        <dbReference type="ARBA" id="ARBA00022777"/>
    </source>
</evidence>
<feature type="domain" description="Response regulatory" evidence="14">
    <location>
        <begin position="1057"/>
        <end position="1172"/>
    </location>
</feature>
<keyword evidence="6" id="KW-0805">Transcription regulation</keyword>
<dbReference type="Pfam" id="PF02518">
    <property type="entry name" value="HATPase_c"/>
    <property type="match status" value="1"/>
</dbReference>
<dbReference type="Gene3D" id="2.130.10.10">
    <property type="entry name" value="YVTN repeat-like/Quinoprotein amine dehydrogenase"/>
    <property type="match status" value="2"/>
</dbReference>
<feature type="domain" description="Histidine kinase" evidence="13">
    <location>
        <begin position="802"/>
        <end position="1019"/>
    </location>
</feature>
<dbReference type="PROSITE" id="PS50109">
    <property type="entry name" value="HIS_KIN"/>
    <property type="match status" value="1"/>
</dbReference>
<feature type="chain" id="PRO_5039942371" description="histidine kinase" evidence="11">
    <location>
        <begin position="23"/>
        <end position="1304"/>
    </location>
</feature>
<keyword evidence="11" id="KW-0732">Signal</keyword>
<dbReference type="InterPro" id="IPR003594">
    <property type="entry name" value="HATPase_dom"/>
</dbReference>
<dbReference type="InterPro" id="IPR011110">
    <property type="entry name" value="Reg_prop"/>
</dbReference>
<keyword evidence="10" id="KW-0472">Membrane</keyword>
<evidence type="ECO:0000313" key="16">
    <source>
        <dbReference type="Proteomes" id="UP001056426"/>
    </source>
</evidence>
<evidence type="ECO:0000256" key="10">
    <source>
        <dbReference type="SAM" id="Phobius"/>
    </source>
</evidence>
<evidence type="ECO:0000259" key="14">
    <source>
        <dbReference type="PROSITE" id="PS50110"/>
    </source>
</evidence>
<dbReference type="GO" id="GO:0003700">
    <property type="term" value="F:DNA-binding transcription factor activity"/>
    <property type="evidence" value="ECO:0007669"/>
    <property type="project" value="InterPro"/>
</dbReference>
<sequence>MLFYNQWKIALFLFLISSSCYTTVEGTRFDDRNFYNINDIYGISFRGANSVVEDADGFIWVSSKTGILRLTEHDLRSYGLPFKTPDAITISLVYGSSGLFAFSNNGQFFKYNTILDRFDFYLDVRDYLGDRHLHIRSALVDSENVLYIPTSSGLYSYDQDRGYVLVSGQMQDAGYVEWQDEDHFFFATAEGIHLINKHNYVTKTFPFKGLSDNSSISRMYYDKEKYRLWTGTIAGTLMYLDIKRGDIRVAVNNQLPKQPVLAVEVSSDTTLLLGFDGQGLWEVNRETTEVYKVYREDADNPLSLDGNGVYDIYRASNNRVWVCTYSGGLSFFGQSDAGVMRIRHVVNNPNSLINNVINDIFQDEDGKVWFATNNGLSRWDPHTNVWHNFLKRDKEQALIILSVYGDSQGKIWAGTWSEGIYTLDRKSGRVLDHYFTPGDGNLDLGDFIFDITEDSSGDLWIAGVVERVLRYDRANRHLVEYNEEPVYVLKELNTEEMLLGCTYGLVKLNKQTRQMERLINGYIINDILVEDRKVWCCTSGGGLLSIDLNTREEVLYSVDNGLPSNFLNSILRLGDYFWLGTENGLCRFDPASGQVTTYSSILRLSNASFNPRAAFVLQDGRLIFGTNLGAILFNPDELKPSDEQGEIFLQNIFVAGRTIRDSEVYDLVVPVDKLEKLNVDYNQTVTIEIVAKGTIGPETKISWMIEGMDEHWSEPSLNRMLTFTNLPSGTHNLKIRLFNSSLSQIIDERSLLLSVDPPFWSTWWFLTFIFVGASAIIFFSVRYHISLLEKLHSEEKISYFANMAHEIRTALTLISGPVEELRKEGSYTERGKYYLDLASSQIMGLLKLATRLLDFQKFDRKKHQLKFSKFDVVSLIFQRISMFETYARSNDISLDFQSNTESCEAVADVDLVSQVFDNLISNAIKYSKKGGKVEIRFTAEKRQWVFSVRDYGIGISEKGQKHLFKEFYRSDNAVNSEILGSGIGLLMVRNIVERHLGKVWFESRENKGSVFVVEMPYLFDMAPETESMDPVAASDSPVEKILGNFSAEDSSIEKHSSILVVEDNDKLRNFMYAALSSEFTVRTMANGKEAWDYIKQELPDLVISDVLMPEMDGFELCRLIKSGYETSHIPVILLTALSEKSDQMHGIGLGADAYVTKPFDMTLLIRQISTIISNRNLMRERLLDPVSDEATEGPLLENDLNEQFVRRAMQVVRDNMSNPEFGKDDFASQMNVSGSLLYKKVKSLTGLSPTDLIKSARMKKAMDLLITKRYTITEVSEMCGFSSVAYFSTVFRKHYGKPPSEFLL</sequence>
<dbReference type="SUPFAM" id="SSF52172">
    <property type="entry name" value="CheY-like"/>
    <property type="match status" value="1"/>
</dbReference>
<dbReference type="Gene3D" id="3.30.565.10">
    <property type="entry name" value="Histidine kinase-like ATPase, C-terminal domain"/>
    <property type="match status" value="1"/>
</dbReference>
<evidence type="ECO:0000256" key="1">
    <source>
        <dbReference type="ARBA" id="ARBA00000085"/>
    </source>
</evidence>
<keyword evidence="16" id="KW-1185">Reference proteome</keyword>
<feature type="signal peptide" evidence="11">
    <location>
        <begin position="1"/>
        <end position="22"/>
    </location>
</feature>
<evidence type="ECO:0000259" key="12">
    <source>
        <dbReference type="PROSITE" id="PS01124"/>
    </source>
</evidence>
<keyword evidence="8" id="KW-0804">Transcription</keyword>
<feature type="domain" description="HTH araC/xylS-type" evidence="12">
    <location>
        <begin position="1206"/>
        <end position="1304"/>
    </location>
</feature>
<dbReference type="Gene3D" id="1.10.10.60">
    <property type="entry name" value="Homeodomain-like"/>
    <property type="match status" value="1"/>
</dbReference>